<sequence>MATLNRGMWDRGRSRLIDYAARALSGYDTVVSRLREAAREHESEETRQYLALFEQDNEDLRTQIAEHKRHTAEMVAERAYLVEELEALQGENVDLRHRWDDARRKLALVEPLLWRDHADAMAAFAESPTPDGVESAGDAALFAQAYLSDHLVLPDSACVDLEAIDTAVESKAWGQTSLRGFLALHAYGRALSAGEPGSFWTWCVNSGHPYAWTATSKKLAMAESATVKNTDKLRAKRIFEVDPSVDPSGHLFMEAHLKIAEGGGNLAPRVYFHPSREQGRVHVGYFGPHRNVPNTVA</sequence>
<protein>
    <submittedName>
        <fullName evidence="2">Uncharacterized protein</fullName>
    </submittedName>
</protein>
<proteinExistence type="predicted"/>
<feature type="coiled-coil region" evidence="1">
    <location>
        <begin position="50"/>
        <end position="105"/>
    </location>
</feature>
<dbReference type="Proteomes" id="UP000542674">
    <property type="component" value="Unassembled WGS sequence"/>
</dbReference>
<accession>A0A7W7T4D4</accession>
<evidence type="ECO:0000256" key="1">
    <source>
        <dbReference type="SAM" id="Coils"/>
    </source>
</evidence>
<dbReference type="EMBL" id="JACHJS010000001">
    <property type="protein sequence ID" value="MBB4965817.1"/>
    <property type="molecule type" value="Genomic_DNA"/>
</dbReference>
<evidence type="ECO:0000313" key="3">
    <source>
        <dbReference type="Proteomes" id="UP000542674"/>
    </source>
</evidence>
<keyword evidence="3" id="KW-1185">Reference proteome</keyword>
<reference evidence="2 3" key="1">
    <citation type="submission" date="2020-08" db="EMBL/GenBank/DDBJ databases">
        <title>Sequencing the genomes of 1000 actinobacteria strains.</title>
        <authorList>
            <person name="Klenk H.-P."/>
        </authorList>
    </citation>
    <scope>NUCLEOTIDE SEQUENCE [LARGE SCALE GENOMIC DNA]</scope>
    <source>
        <strain evidence="2 3">DSM 45084</strain>
    </source>
</reference>
<name>A0A7W7T4D4_9PSEU</name>
<evidence type="ECO:0000313" key="2">
    <source>
        <dbReference type="EMBL" id="MBB4965817.1"/>
    </source>
</evidence>
<organism evidence="2 3">
    <name type="scientific">Saccharothrix violaceirubra</name>
    <dbReference type="NCBI Taxonomy" id="413306"/>
    <lineage>
        <taxon>Bacteria</taxon>
        <taxon>Bacillati</taxon>
        <taxon>Actinomycetota</taxon>
        <taxon>Actinomycetes</taxon>
        <taxon>Pseudonocardiales</taxon>
        <taxon>Pseudonocardiaceae</taxon>
        <taxon>Saccharothrix</taxon>
    </lineage>
</organism>
<dbReference type="AlphaFoldDB" id="A0A7W7T4D4"/>
<gene>
    <name evidence="2" type="ORF">F4559_003176</name>
</gene>
<dbReference type="RefSeq" id="WP_184669504.1">
    <property type="nucleotide sequence ID" value="NZ_BAABAI010000038.1"/>
</dbReference>
<comment type="caution">
    <text evidence="2">The sequence shown here is derived from an EMBL/GenBank/DDBJ whole genome shotgun (WGS) entry which is preliminary data.</text>
</comment>
<keyword evidence="1" id="KW-0175">Coiled coil</keyword>